<evidence type="ECO:0000313" key="1">
    <source>
        <dbReference type="EMBL" id="KPN61984.1"/>
    </source>
</evidence>
<gene>
    <name evidence="1" type="ORF">AKJ29_05100</name>
    <name evidence="2" type="ORF">K3X48_05130</name>
</gene>
<keyword evidence="3" id="KW-1185">Reference proteome</keyword>
<reference evidence="2" key="2">
    <citation type="submission" date="2021-08" db="EMBL/GenBank/DDBJ databases">
        <authorList>
            <person name="Nwanade C."/>
            <person name="Wang M."/>
            <person name="Masoudi A."/>
            <person name="Yu Z."/>
            <person name="Liu J."/>
        </authorList>
    </citation>
    <scope>NUCLEOTIDE SEQUENCE</scope>
    <source>
        <strain evidence="2">S056</strain>
    </source>
</reference>
<dbReference type="Proteomes" id="UP000050471">
    <property type="component" value="Unassembled WGS sequence"/>
</dbReference>
<reference evidence="1 3" key="1">
    <citation type="submission" date="2015-09" db="EMBL/GenBank/DDBJ databases">
        <title>Draft genome sequence of Aliiroseovarius crassostreae CV919-312TSm, the causative agent of Roseovarius Oyster Disease (formerly Juvenile Oyster Disease).</title>
        <authorList>
            <person name="Kessner L."/>
            <person name="Spinard E."/>
            <person name="Nelson D."/>
        </authorList>
    </citation>
    <scope>NUCLEOTIDE SEQUENCE [LARGE SCALE GENOMIC DNA]</scope>
    <source>
        <strain evidence="1 3">CV919-312</strain>
    </source>
</reference>
<dbReference type="InterPro" id="IPR021508">
    <property type="entry name" value="Gp17-like"/>
</dbReference>
<sequence length="136" mass="14557">MSYGVSAALQQAIYQRLQADSTLDALIGSAIYDAVPSGIITGTYVSIGPEDVAEKSDMTGHGALHEFTVSVVTDAAGFQQAKEVAAAISDSLVDATLILARGKLVYLNFNRAKARRVQDADVRRIDLTFHARVEDD</sequence>
<accession>A0A0P7JLL9</accession>
<name>A0A0P7JLL9_9RHOB</name>
<dbReference type="AlphaFoldDB" id="A0A0P7JLL9"/>
<organism evidence="1 3">
    <name type="scientific">Aliiroseovarius crassostreae</name>
    <dbReference type="NCBI Taxonomy" id="154981"/>
    <lineage>
        <taxon>Bacteria</taxon>
        <taxon>Pseudomonadati</taxon>
        <taxon>Pseudomonadota</taxon>
        <taxon>Alphaproteobacteria</taxon>
        <taxon>Rhodobacterales</taxon>
        <taxon>Paracoccaceae</taxon>
        <taxon>Aliiroseovarius</taxon>
    </lineage>
</organism>
<evidence type="ECO:0000313" key="2">
    <source>
        <dbReference type="EMBL" id="UWP96368.1"/>
    </source>
</evidence>
<proteinExistence type="predicted"/>
<dbReference type="OrthoDB" id="7644395at2"/>
<dbReference type="EMBL" id="LKBA01000023">
    <property type="protein sequence ID" value="KPN61984.1"/>
    <property type="molecule type" value="Genomic_DNA"/>
</dbReference>
<dbReference type="EMBL" id="CP080776">
    <property type="protein sequence ID" value="UWP96368.1"/>
    <property type="molecule type" value="Genomic_DNA"/>
</dbReference>
<dbReference type="Gene3D" id="3.30.2000.30">
    <property type="match status" value="1"/>
</dbReference>
<dbReference type="Proteomes" id="UP001057991">
    <property type="component" value="Chromosome"/>
</dbReference>
<protein>
    <submittedName>
        <fullName evidence="2">DUF3168 domain-containing protein</fullName>
    </submittedName>
</protein>
<dbReference type="STRING" id="154981.AKJ29_05100"/>
<dbReference type="Pfam" id="PF11367">
    <property type="entry name" value="Tail_completion_gp17"/>
    <property type="match status" value="1"/>
</dbReference>
<evidence type="ECO:0000313" key="3">
    <source>
        <dbReference type="Proteomes" id="UP000050471"/>
    </source>
</evidence>
<dbReference type="InterPro" id="IPR053745">
    <property type="entry name" value="Viral_Tail_Comp_sf"/>
</dbReference>
<dbReference type="RefSeq" id="WP_055192634.1">
    <property type="nucleotide sequence ID" value="NZ_CP080774.1"/>
</dbReference>